<evidence type="ECO:0000259" key="1">
    <source>
        <dbReference type="Pfam" id="PF04480"/>
    </source>
</evidence>
<dbReference type="InterPro" id="IPR011335">
    <property type="entry name" value="Restrct_endonuc-II-like"/>
</dbReference>
<evidence type="ECO:0000313" key="3">
    <source>
        <dbReference type="Proteomes" id="UP000013063"/>
    </source>
</evidence>
<dbReference type="CDD" id="cd01038">
    <property type="entry name" value="Endonuclease_DUF559"/>
    <property type="match status" value="1"/>
</dbReference>
<dbReference type="Gene3D" id="3.40.960.10">
    <property type="entry name" value="VSR Endonuclease"/>
    <property type="match status" value="1"/>
</dbReference>
<dbReference type="Proteomes" id="UP000013063">
    <property type="component" value="Unassembled WGS sequence"/>
</dbReference>
<comment type="caution">
    <text evidence="2">The sequence shown here is derived from an EMBL/GenBank/DDBJ whole genome shotgun (WGS) entry which is preliminary data.</text>
</comment>
<dbReference type="SUPFAM" id="SSF52980">
    <property type="entry name" value="Restriction endonuclease-like"/>
    <property type="match status" value="1"/>
</dbReference>
<dbReference type="Pfam" id="PF04480">
    <property type="entry name" value="DUF559"/>
    <property type="match status" value="1"/>
</dbReference>
<sequence precursor="true">MSRIAVARRLRRDQTHAEARLWTLVRGRRLADAKFRRQVPIGRYVADFVCLEARLIIEIDGGAHDAEEAQLKDLERTAVLESFGYHLIRFSNGQVLNAPGEVCDVIVATLRAARA</sequence>
<dbReference type="PANTHER" id="PTHR38590">
    <property type="entry name" value="BLL0828 PROTEIN"/>
    <property type="match status" value="1"/>
</dbReference>
<gene>
    <name evidence="2" type="ORF">OR37_04003</name>
</gene>
<organism evidence="2 3">
    <name type="scientific">Caulobacter vibrioides OR37</name>
    <dbReference type="NCBI Taxonomy" id="1292034"/>
    <lineage>
        <taxon>Bacteria</taxon>
        <taxon>Pseudomonadati</taxon>
        <taxon>Pseudomonadota</taxon>
        <taxon>Alphaproteobacteria</taxon>
        <taxon>Caulobacterales</taxon>
        <taxon>Caulobacteraceae</taxon>
        <taxon>Caulobacter</taxon>
    </lineage>
</organism>
<dbReference type="InterPro" id="IPR007569">
    <property type="entry name" value="DUF559"/>
</dbReference>
<dbReference type="AlphaFoldDB" id="R0EA70"/>
<dbReference type="OrthoDB" id="9798754at2"/>
<dbReference type="EMBL" id="APMP01000042">
    <property type="protein sequence ID" value="ENZ79019.1"/>
    <property type="molecule type" value="Genomic_DNA"/>
</dbReference>
<dbReference type="InterPro" id="IPR047216">
    <property type="entry name" value="Endonuclease_DUF559_bact"/>
</dbReference>
<name>R0EA70_CAUVI</name>
<dbReference type="STRING" id="1292034.OR37_04003"/>
<accession>R0EA70</accession>
<feature type="domain" description="DUF559" evidence="1">
    <location>
        <begin position="4"/>
        <end position="110"/>
    </location>
</feature>
<dbReference type="eggNOG" id="COG2852">
    <property type="taxonomic scope" value="Bacteria"/>
</dbReference>
<proteinExistence type="predicted"/>
<dbReference type="PANTHER" id="PTHR38590:SF1">
    <property type="entry name" value="BLL0828 PROTEIN"/>
    <property type="match status" value="1"/>
</dbReference>
<dbReference type="PATRIC" id="fig|1292034.3.peg.3972"/>
<reference evidence="2 3" key="1">
    <citation type="journal article" date="2013" name="Genome Announc.">
        <title>Draft Genome Sequence for Caulobacter sp. Strain OR37, a Bacterium Tolerant to Heavy Metals.</title>
        <authorList>
            <person name="Utturkar S.M."/>
            <person name="Bollmann A."/>
            <person name="Brzoska R.M."/>
            <person name="Klingeman D.M."/>
            <person name="Epstein S.E."/>
            <person name="Palumbo A.V."/>
            <person name="Brown S.D."/>
        </authorList>
    </citation>
    <scope>NUCLEOTIDE SEQUENCE [LARGE SCALE GENOMIC DNA]</scope>
    <source>
        <strain evidence="2 3">OR37</strain>
    </source>
</reference>
<evidence type="ECO:0000313" key="2">
    <source>
        <dbReference type="EMBL" id="ENZ79019.1"/>
    </source>
</evidence>
<protein>
    <recommendedName>
        <fullName evidence="1">DUF559 domain-containing protein</fullName>
    </recommendedName>
</protein>
<keyword evidence="3" id="KW-1185">Reference proteome</keyword>